<dbReference type="EMBL" id="BLSC01000027">
    <property type="protein sequence ID" value="GFP36860.1"/>
    <property type="molecule type" value="Genomic_DNA"/>
</dbReference>
<evidence type="ECO:0000313" key="8">
    <source>
        <dbReference type="Proteomes" id="UP000588083"/>
    </source>
</evidence>
<dbReference type="Proteomes" id="UP000561271">
    <property type="component" value="Unassembled WGS sequence"/>
</dbReference>
<evidence type="ECO:0000313" key="4">
    <source>
        <dbReference type="EMBL" id="GFP36860.1"/>
    </source>
</evidence>
<evidence type="ECO:0000313" key="3">
    <source>
        <dbReference type="EMBL" id="GFP30842.1"/>
    </source>
</evidence>
<evidence type="ECO:0000313" key="2">
    <source>
        <dbReference type="EMBL" id="GFP23275.1"/>
    </source>
</evidence>
<dbReference type="AlphaFoldDB" id="A0A6V8NSJ2"/>
<comment type="caution">
    <text evidence="2">The sequence shown here is derived from an EMBL/GenBank/DDBJ whole genome shotgun (WGS) entry which is preliminary data.</text>
</comment>
<evidence type="ECO:0000313" key="5">
    <source>
        <dbReference type="Proteomes" id="UP000561271"/>
    </source>
</evidence>
<dbReference type="EMBL" id="BLRU01000111">
    <property type="protein sequence ID" value="GFP19634.1"/>
    <property type="molecule type" value="Genomic_DNA"/>
</dbReference>
<organism evidence="2 7">
    <name type="scientific">Candidatus Hakubella thermalkaliphila</name>
    <dbReference type="NCBI Taxonomy" id="2754717"/>
    <lineage>
        <taxon>Bacteria</taxon>
        <taxon>Bacillati</taxon>
        <taxon>Actinomycetota</taxon>
        <taxon>Actinomycetota incertae sedis</taxon>
        <taxon>Candidatus Hakubellales</taxon>
        <taxon>Candidatus Hakubellaceae</taxon>
        <taxon>Candidatus Hakubella</taxon>
    </lineage>
</organism>
<dbReference type="Proteomes" id="UP000574717">
    <property type="component" value="Unassembled WGS sequence"/>
</dbReference>
<keyword evidence="8" id="KW-1185">Reference proteome</keyword>
<proteinExistence type="predicted"/>
<protein>
    <submittedName>
        <fullName evidence="2">Uncharacterized protein</fullName>
    </submittedName>
</protein>
<dbReference type="Proteomes" id="UP000588083">
    <property type="component" value="Unassembled WGS sequence"/>
</dbReference>
<evidence type="ECO:0000313" key="1">
    <source>
        <dbReference type="EMBL" id="GFP19634.1"/>
    </source>
</evidence>
<dbReference type="Proteomes" id="UP000585609">
    <property type="component" value="Unassembled WGS sequence"/>
</dbReference>
<reference evidence="5 6" key="1">
    <citation type="journal article" date="2020" name="Front. Microbiol.">
        <title>Single-cell genomics of novel Actinobacteria with the Wood-Ljungdahl pathway discovered in a serpentinizing system.</title>
        <authorList>
            <person name="Merino N."/>
            <person name="Kawai M."/>
            <person name="Boyd E.S."/>
            <person name="Colman D.R."/>
            <person name="McGlynn S.E."/>
            <person name="Nealson K.H."/>
            <person name="Kurokawa K."/>
            <person name="Hongoh Y."/>
        </authorList>
    </citation>
    <scope>NUCLEOTIDE SEQUENCE [LARGE SCALE GENOMIC DNA]</scope>
    <source>
        <strain evidence="1 6">S03</strain>
        <strain evidence="2 7">S09_30</strain>
        <strain evidence="3 8">S34</strain>
        <strain evidence="4 5">S44</strain>
    </source>
</reference>
<gene>
    <name evidence="1" type="ORF">HKBW3S03_01139</name>
    <name evidence="2" type="ORF">HKBW3S09_00742</name>
    <name evidence="3" type="ORF">HKBW3S34_01761</name>
    <name evidence="4" type="ORF">HKBW3S44_00541</name>
</gene>
<evidence type="ECO:0000313" key="6">
    <source>
        <dbReference type="Proteomes" id="UP000574717"/>
    </source>
</evidence>
<dbReference type="EMBL" id="BLRW01000078">
    <property type="protein sequence ID" value="GFP23275.1"/>
    <property type="molecule type" value="Genomic_DNA"/>
</dbReference>
<name>A0A6V8NSJ2_9ACTN</name>
<sequence length="33" mass="3831">MGKGGRTTRKECWILDAELSGTFYLVPEQFIRK</sequence>
<dbReference type="EMBL" id="BLRZ01000110">
    <property type="protein sequence ID" value="GFP30842.1"/>
    <property type="molecule type" value="Genomic_DNA"/>
</dbReference>
<accession>A0A6V8NSJ2</accession>
<evidence type="ECO:0000313" key="7">
    <source>
        <dbReference type="Proteomes" id="UP000585609"/>
    </source>
</evidence>